<dbReference type="Pfam" id="PF00512">
    <property type="entry name" value="HisKA"/>
    <property type="match status" value="1"/>
</dbReference>
<dbReference type="NCBIfam" id="TIGR00229">
    <property type="entry name" value="sensory_box"/>
    <property type="match status" value="1"/>
</dbReference>
<dbReference type="FunFam" id="3.30.565.10:FF:000006">
    <property type="entry name" value="Sensor histidine kinase WalK"/>
    <property type="match status" value="1"/>
</dbReference>
<dbReference type="SUPFAM" id="SSF55785">
    <property type="entry name" value="PYP-like sensor domain (PAS domain)"/>
    <property type="match status" value="2"/>
</dbReference>
<feature type="domain" description="Histidine kinase" evidence="7">
    <location>
        <begin position="625"/>
        <end position="853"/>
    </location>
</feature>
<dbReference type="Gene3D" id="1.10.287.130">
    <property type="match status" value="1"/>
</dbReference>
<evidence type="ECO:0000256" key="3">
    <source>
        <dbReference type="ARBA" id="ARBA00022553"/>
    </source>
</evidence>
<gene>
    <name evidence="10" type="ORF">FDK13_10745</name>
</gene>
<dbReference type="CDD" id="cd00082">
    <property type="entry name" value="HisKA"/>
    <property type="match status" value="1"/>
</dbReference>
<dbReference type="SMART" id="SM00387">
    <property type="entry name" value="HATPase_c"/>
    <property type="match status" value="1"/>
</dbReference>
<dbReference type="Pfam" id="PF02518">
    <property type="entry name" value="HATPase_c"/>
    <property type="match status" value="1"/>
</dbReference>
<accession>A0A4U6D524</accession>
<evidence type="ECO:0000259" key="9">
    <source>
        <dbReference type="PROSITE" id="PS50113"/>
    </source>
</evidence>
<dbReference type="InterPro" id="IPR003661">
    <property type="entry name" value="HisK_dim/P_dom"/>
</dbReference>
<keyword evidence="4" id="KW-0808">Transferase</keyword>
<dbReference type="GO" id="GO:0000155">
    <property type="term" value="F:phosphorelay sensor kinase activity"/>
    <property type="evidence" value="ECO:0007669"/>
    <property type="project" value="InterPro"/>
</dbReference>
<dbReference type="InterPro" id="IPR036097">
    <property type="entry name" value="HisK_dim/P_sf"/>
</dbReference>
<dbReference type="SUPFAM" id="SSF47384">
    <property type="entry name" value="Homodimeric domain of signal transducing histidine kinase"/>
    <property type="match status" value="1"/>
</dbReference>
<keyword evidence="11" id="KW-1185">Reference proteome</keyword>
<feature type="domain" description="PAC" evidence="9">
    <location>
        <begin position="366"/>
        <end position="418"/>
    </location>
</feature>
<comment type="caution">
    <text evidence="10">The sequence shown here is derived from an EMBL/GenBank/DDBJ whole genome shotgun (WGS) entry which is preliminary data.</text>
</comment>
<dbReference type="InterPro" id="IPR000700">
    <property type="entry name" value="PAS-assoc_C"/>
</dbReference>
<dbReference type="RefSeq" id="WP_137339984.1">
    <property type="nucleotide sequence ID" value="NZ_BSQH01000007.1"/>
</dbReference>
<dbReference type="InterPro" id="IPR000014">
    <property type="entry name" value="PAS"/>
</dbReference>
<dbReference type="PANTHER" id="PTHR43304:SF1">
    <property type="entry name" value="PAC DOMAIN-CONTAINING PROTEIN"/>
    <property type="match status" value="1"/>
</dbReference>
<dbReference type="PROSITE" id="PS50113">
    <property type="entry name" value="PAC"/>
    <property type="match status" value="1"/>
</dbReference>
<organism evidence="10 11">
    <name type="scientific">Dyadobacter frigoris</name>
    <dbReference type="NCBI Taxonomy" id="2576211"/>
    <lineage>
        <taxon>Bacteria</taxon>
        <taxon>Pseudomonadati</taxon>
        <taxon>Bacteroidota</taxon>
        <taxon>Cytophagia</taxon>
        <taxon>Cytophagales</taxon>
        <taxon>Spirosomataceae</taxon>
        <taxon>Dyadobacter</taxon>
    </lineage>
</organism>
<evidence type="ECO:0000313" key="10">
    <source>
        <dbReference type="EMBL" id="TKT92439.1"/>
    </source>
</evidence>
<dbReference type="InterPro" id="IPR013655">
    <property type="entry name" value="PAS_fold_3"/>
</dbReference>
<evidence type="ECO:0000256" key="4">
    <source>
        <dbReference type="ARBA" id="ARBA00022679"/>
    </source>
</evidence>
<evidence type="ECO:0000259" key="8">
    <source>
        <dbReference type="PROSITE" id="PS50112"/>
    </source>
</evidence>
<dbReference type="Gene3D" id="3.30.565.10">
    <property type="entry name" value="Histidine kinase-like ATPase, C-terminal domain"/>
    <property type="match status" value="1"/>
</dbReference>
<dbReference type="AlphaFoldDB" id="A0A4U6D524"/>
<evidence type="ECO:0000313" key="11">
    <source>
        <dbReference type="Proteomes" id="UP000304900"/>
    </source>
</evidence>
<dbReference type="SMART" id="SM00388">
    <property type="entry name" value="HisKA"/>
    <property type="match status" value="1"/>
</dbReference>
<feature type="domain" description="PAS" evidence="8">
    <location>
        <begin position="293"/>
        <end position="363"/>
    </location>
</feature>
<dbReference type="PROSITE" id="PS50112">
    <property type="entry name" value="PAS"/>
    <property type="match status" value="1"/>
</dbReference>
<evidence type="ECO:0000256" key="5">
    <source>
        <dbReference type="ARBA" id="ARBA00022777"/>
    </source>
</evidence>
<keyword evidence="3" id="KW-0597">Phosphoprotein</keyword>
<keyword evidence="6" id="KW-0175">Coiled coil</keyword>
<feature type="coiled-coil region" evidence="6">
    <location>
        <begin position="582"/>
        <end position="618"/>
    </location>
</feature>
<dbReference type="Pfam" id="PF08447">
    <property type="entry name" value="PAS_3"/>
    <property type="match status" value="1"/>
</dbReference>
<dbReference type="PROSITE" id="PS50109">
    <property type="entry name" value="HIS_KIN"/>
    <property type="match status" value="1"/>
</dbReference>
<dbReference type="EC" id="2.7.13.3" evidence="2"/>
<keyword evidence="5" id="KW-0418">Kinase</keyword>
<evidence type="ECO:0000256" key="6">
    <source>
        <dbReference type="SAM" id="Coils"/>
    </source>
</evidence>
<name>A0A4U6D524_9BACT</name>
<dbReference type="SUPFAM" id="SSF55874">
    <property type="entry name" value="ATPase domain of HSP90 chaperone/DNA topoisomerase II/histidine kinase"/>
    <property type="match status" value="1"/>
</dbReference>
<evidence type="ECO:0000259" key="7">
    <source>
        <dbReference type="PROSITE" id="PS50109"/>
    </source>
</evidence>
<dbReference type="InterPro" id="IPR004358">
    <property type="entry name" value="Sig_transdc_His_kin-like_C"/>
</dbReference>
<protein>
    <recommendedName>
        <fullName evidence="2">histidine kinase</fullName>
        <ecNumber evidence="2">2.7.13.3</ecNumber>
    </recommendedName>
</protein>
<dbReference type="PANTHER" id="PTHR43304">
    <property type="entry name" value="PHYTOCHROME-LIKE PROTEIN CPH1"/>
    <property type="match status" value="1"/>
</dbReference>
<dbReference type="Proteomes" id="UP000304900">
    <property type="component" value="Unassembled WGS sequence"/>
</dbReference>
<dbReference type="OrthoDB" id="9766459at2"/>
<evidence type="ECO:0000256" key="2">
    <source>
        <dbReference type="ARBA" id="ARBA00012438"/>
    </source>
</evidence>
<dbReference type="InterPro" id="IPR003594">
    <property type="entry name" value="HATPase_dom"/>
</dbReference>
<sequence>MDSGRPEINLQSDHVKHFNSFGIVNWKETGIGEPESWPQSLHTAVEIIRNVSFPMAIAWGAEYCILANEAFKQLINRLGFLSETAMPAGLVFLDTWQKIEPEFDQLTSQNLEISSFLLSDNDANSCEFKLSIIRLENRNTGGILIAASEIKNDEVALKELYQSRQALEFVVDAADLATWDYNPVTDEFTANNRFKEWCGLPENHSILPPEALVRISEKDQERVIKAIETALDYSSGGRYDIVYSIMDGINDRERIVKAKGKAYFNDNKKAYRFNGTLEDITVEVLAHRALEESEQRFRTIADTAPSLIWMSGLDGLCYFFNKGWLDFTGRRVEQEIGIGWTEGVHPDDLERCLAIYRTSFAAQKEFYMEYRLRRYDRVYRWISDKGVPHLDIDGLFLGYIGGCMDIDEQKNFAAELEFKVEERTGQLKESNAKLNAKNRDLELRILSEFSESFAAYKSGQEFFNSLIQDLSVKSQMDYVLLGELLPVGEDFYDIKCFAVSEFGKIAENFQYPLFDGPCREVINGNVYSYPKNCRITFPENETMEQFKVEGYIGYPLYNNEGRITGLVAAMHQQEIKEVSYVESLLKIAAKRAELELERMRNEIKLAEQNKELQRQNAELDSFNYIASHDLQEPLRKIQTFISLIQETEHEHISQSGKGYFSRITASARRMQNLIVDLLTYSRANNSEIHFTEVNLNELIEEVKADLSVSAQERNSTITCADLPVLKVLPLQMHQLFLNLIENSIKYSEPDRAPVIKIAATVVNGQKVSGIENINTNINYWKISIEDNGIGFDQQYEHKIFELFQRLHSRNQYEGTGIGLAICKKIVTNHLGFISAKGHPGIGSVFNIFLPFQV</sequence>
<dbReference type="InterPro" id="IPR035965">
    <property type="entry name" value="PAS-like_dom_sf"/>
</dbReference>
<dbReference type="PRINTS" id="PR00344">
    <property type="entry name" value="BCTRLSENSOR"/>
</dbReference>
<dbReference type="InterPro" id="IPR036890">
    <property type="entry name" value="HATPase_C_sf"/>
</dbReference>
<dbReference type="FunFam" id="3.30.450.20:FF:000099">
    <property type="entry name" value="Sensory box sensor histidine kinase"/>
    <property type="match status" value="1"/>
</dbReference>
<comment type="catalytic activity">
    <reaction evidence="1">
        <text>ATP + protein L-histidine = ADP + protein N-phospho-L-histidine.</text>
        <dbReference type="EC" id="2.7.13.3"/>
    </reaction>
</comment>
<dbReference type="CDD" id="cd00130">
    <property type="entry name" value="PAS"/>
    <property type="match status" value="1"/>
</dbReference>
<dbReference type="Gene3D" id="3.30.450.20">
    <property type="entry name" value="PAS domain"/>
    <property type="match status" value="2"/>
</dbReference>
<dbReference type="SMART" id="SM00091">
    <property type="entry name" value="PAS"/>
    <property type="match status" value="1"/>
</dbReference>
<dbReference type="InterPro" id="IPR005467">
    <property type="entry name" value="His_kinase_dom"/>
</dbReference>
<evidence type="ECO:0000256" key="1">
    <source>
        <dbReference type="ARBA" id="ARBA00000085"/>
    </source>
</evidence>
<dbReference type="InterPro" id="IPR052162">
    <property type="entry name" value="Sensor_kinase/Photoreceptor"/>
</dbReference>
<dbReference type="EMBL" id="SZVO01000004">
    <property type="protein sequence ID" value="TKT92439.1"/>
    <property type="molecule type" value="Genomic_DNA"/>
</dbReference>
<reference evidence="10 11" key="1">
    <citation type="submission" date="2019-05" db="EMBL/GenBank/DDBJ databases">
        <title>Dyadobacter AR-3-8 sp. nov., isolated from arctic soil.</title>
        <authorList>
            <person name="Chaudhary D.K."/>
        </authorList>
    </citation>
    <scope>NUCLEOTIDE SEQUENCE [LARGE SCALE GENOMIC DNA]</scope>
    <source>
        <strain evidence="10 11">AR-3-8</strain>
    </source>
</reference>
<dbReference type="InterPro" id="IPR001610">
    <property type="entry name" value="PAC"/>
</dbReference>
<proteinExistence type="predicted"/>
<dbReference type="SMART" id="SM00086">
    <property type="entry name" value="PAC"/>
    <property type="match status" value="1"/>
</dbReference>